<dbReference type="PANTHER" id="PTHR43377">
    <property type="entry name" value="BILIVERDIN REDUCTASE A"/>
    <property type="match status" value="1"/>
</dbReference>
<dbReference type="Gene3D" id="3.30.360.10">
    <property type="entry name" value="Dihydrodipicolinate Reductase, domain 2"/>
    <property type="match status" value="1"/>
</dbReference>
<organism evidence="3 4">
    <name type="scientific">Chitinophaga caeni</name>
    <dbReference type="NCBI Taxonomy" id="2029983"/>
    <lineage>
        <taxon>Bacteria</taxon>
        <taxon>Pseudomonadati</taxon>
        <taxon>Bacteroidota</taxon>
        <taxon>Chitinophagia</taxon>
        <taxon>Chitinophagales</taxon>
        <taxon>Chitinophagaceae</taxon>
        <taxon>Chitinophaga</taxon>
    </lineage>
</organism>
<dbReference type="Pfam" id="PF22725">
    <property type="entry name" value="GFO_IDH_MocA_C3"/>
    <property type="match status" value="1"/>
</dbReference>
<dbReference type="SUPFAM" id="SSF55347">
    <property type="entry name" value="Glyceraldehyde-3-phosphate dehydrogenase-like, C-terminal domain"/>
    <property type="match status" value="1"/>
</dbReference>
<dbReference type="EMBL" id="CP023777">
    <property type="protein sequence ID" value="ATL45893.1"/>
    <property type="molecule type" value="Genomic_DNA"/>
</dbReference>
<dbReference type="AlphaFoldDB" id="A0A291QPR6"/>
<gene>
    <name evidence="3" type="ORF">COR50_01230</name>
</gene>
<dbReference type="GO" id="GO:0000166">
    <property type="term" value="F:nucleotide binding"/>
    <property type="evidence" value="ECO:0007669"/>
    <property type="project" value="InterPro"/>
</dbReference>
<name>A0A291QPR6_9BACT</name>
<dbReference type="SUPFAM" id="SSF51735">
    <property type="entry name" value="NAD(P)-binding Rossmann-fold domains"/>
    <property type="match status" value="1"/>
</dbReference>
<dbReference type="Pfam" id="PF01408">
    <property type="entry name" value="GFO_IDH_MocA"/>
    <property type="match status" value="1"/>
</dbReference>
<dbReference type="Gene3D" id="3.40.50.720">
    <property type="entry name" value="NAD(P)-binding Rossmann-like Domain"/>
    <property type="match status" value="1"/>
</dbReference>
<dbReference type="KEGG" id="cbae:COR50_01230"/>
<evidence type="ECO:0000313" key="4">
    <source>
        <dbReference type="Proteomes" id="UP000220133"/>
    </source>
</evidence>
<evidence type="ECO:0000259" key="1">
    <source>
        <dbReference type="Pfam" id="PF01408"/>
    </source>
</evidence>
<dbReference type="Proteomes" id="UP000220133">
    <property type="component" value="Chromosome"/>
</dbReference>
<accession>A0A291QPR6</accession>
<dbReference type="InterPro" id="IPR051450">
    <property type="entry name" value="Gfo/Idh/MocA_Oxidoreductases"/>
</dbReference>
<proteinExistence type="predicted"/>
<feature type="domain" description="GFO/IDH/MocA-like oxidoreductase" evidence="2">
    <location>
        <begin position="166"/>
        <end position="282"/>
    </location>
</feature>
<dbReference type="InterPro" id="IPR036291">
    <property type="entry name" value="NAD(P)-bd_dom_sf"/>
</dbReference>
<dbReference type="OrthoDB" id="9815825at2"/>
<feature type="domain" description="Gfo/Idh/MocA-like oxidoreductase N-terminal" evidence="1">
    <location>
        <begin position="24"/>
        <end position="143"/>
    </location>
</feature>
<sequence length="367" mass="41384">MRLIIFFLFCNFSLQPIFAQQQKMRVAVAGTSHGHAAFIFGRPSKGDLEIVGIYEPDTAVAKLRMRQFKLPAELFYTDLDKMLDATKPTAVLAFGSTFEHRKVVEAAAPRHMHIMVEKPLATTLEDARYMHMLAKKNKVYLLTDYETSWYPSVAKTFELIEDSSFTGQPRKIFVNDGHKGPKEIGCGPEFLDWLTDPVLNGGGALMDFGCYGANLMTRLAHNRLPISVTAVTRQFKPDVYPKVDDDATILLDYGDMQCTINASWNWTFNRKDMEIYGDKAYIKALDKNTLVRKSGERSAAEIQRITDQDIAVYEDPFSYMIDVIKGKQTIQPEDLYATDNNVIVVAILQAARESAKTGKTVYMSAIK</sequence>
<dbReference type="PANTHER" id="PTHR43377:SF1">
    <property type="entry name" value="BILIVERDIN REDUCTASE A"/>
    <property type="match status" value="1"/>
</dbReference>
<dbReference type="InterPro" id="IPR000683">
    <property type="entry name" value="Gfo/Idh/MocA-like_OxRdtase_N"/>
</dbReference>
<evidence type="ECO:0000259" key="2">
    <source>
        <dbReference type="Pfam" id="PF22725"/>
    </source>
</evidence>
<dbReference type="InterPro" id="IPR055170">
    <property type="entry name" value="GFO_IDH_MocA-like_dom"/>
</dbReference>
<keyword evidence="4" id="KW-1185">Reference proteome</keyword>
<evidence type="ECO:0000313" key="3">
    <source>
        <dbReference type="EMBL" id="ATL45893.1"/>
    </source>
</evidence>
<reference evidence="3 4" key="1">
    <citation type="submission" date="2017-10" db="EMBL/GenBank/DDBJ databases">
        <title>Paenichitinophaga pekingensis gen. nov., sp. nov., isolated from activated sludge.</title>
        <authorList>
            <person name="Jin D."/>
            <person name="Kong X."/>
            <person name="Deng Y."/>
            <person name="Bai Z."/>
        </authorList>
    </citation>
    <scope>NUCLEOTIDE SEQUENCE [LARGE SCALE GENOMIC DNA]</scope>
    <source>
        <strain evidence="3 4">13</strain>
    </source>
</reference>
<protein>
    <submittedName>
        <fullName evidence="3">Oxidoreductase</fullName>
    </submittedName>
</protein>